<dbReference type="InterPro" id="IPR011011">
    <property type="entry name" value="Znf_FYVE_PHD"/>
</dbReference>
<keyword evidence="2" id="KW-0863">Zinc-finger</keyword>
<evidence type="ECO:0000256" key="2">
    <source>
        <dbReference type="ARBA" id="ARBA00022771"/>
    </source>
</evidence>
<feature type="region of interest" description="Disordered" evidence="5">
    <location>
        <begin position="171"/>
        <end position="221"/>
    </location>
</feature>
<feature type="region of interest" description="Disordered" evidence="5">
    <location>
        <begin position="472"/>
        <end position="510"/>
    </location>
</feature>
<keyword evidence="4" id="KW-0175">Coiled coil</keyword>
<evidence type="ECO:0000256" key="3">
    <source>
        <dbReference type="ARBA" id="ARBA00022833"/>
    </source>
</evidence>
<organism evidence="7 8">
    <name type="scientific">Piromyces finnis</name>
    <dbReference type="NCBI Taxonomy" id="1754191"/>
    <lineage>
        <taxon>Eukaryota</taxon>
        <taxon>Fungi</taxon>
        <taxon>Fungi incertae sedis</taxon>
        <taxon>Chytridiomycota</taxon>
        <taxon>Chytridiomycota incertae sedis</taxon>
        <taxon>Neocallimastigomycetes</taxon>
        <taxon>Neocallimastigales</taxon>
        <taxon>Neocallimastigaceae</taxon>
        <taxon>Piromyces</taxon>
    </lineage>
</organism>
<dbReference type="Gene3D" id="3.30.40.10">
    <property type="entry name" value="Zinc/RING finger domain, C3HC4 (zinc finger)"/>
    <property type="match status" value="1"/>
</dbReference>
<proteinExistence type="predicted"/>
<evidence type="ECO:0000313" key="8">
    <source>
        <dbReference type="Proteomes" id="UP000193719"/>
    </source>
</evidence>
<dbReference type="STRING" id="1754191.A0A1Y1UWT3"/>
<feature type="compositionally biased region" description="Low complexity" evidence="5">
    <location>
        <begin position="472"/>
        <end position="490"/>
    </location>
</feature>
<keyword evidence="3" id="KW-0862">Zinc</keyword>
<feature type="non-terminal residue" evidence="7">
    <location>
        <position position="510"/>
    </location>
</feature>
<dbReference type="CDD" id="cd15571">
    <property type="entry name" value="ePHD"/>
    <property type="match status" value="1"/>
</dbReference>
<dbReference type="InterPro" id="IPR034732">
    <property type="entry name" value="EPHD"/>
</dbReference>
<dbReference type="InterPro" id="IPR013083">
    <property type="entry name" value="Znf_RING/FYVE/PHD"/>
</dbReference>
<reference evidence="7 8" key="2">
    <citation type="submission" date="2016-08" db="EMBL/GenBank/DDBJ databases">
        <title>Pervasive Adenine N6-methylation of Active Genes in Fungi.</title>
        <authorList>
            <consortium name="DOE Joint Genome Institute"/>
            <person name="Mondo S.J."/>
            <person name="Dannebaum R.O."/>
            <person name="Kuo R.C."/>
            <person name="Labutti K."/>
            <person name="Haridas S."/>
            <person name="Kuo A."/>
            <person name="Salamov A."/>
            <person name="Ahrendt S.R."/>
            <person name="Lipzen A."/>
            <person name="Sullivan W."/>
            <person name="Andreopoulos W.B."/>
            <person name="Clum A."/>
            <person name="Lindquist E."/>
            <person name="Daum C."/>
            <person name="Ramamoorthy G.K."/>
            <person name="Gryganskyi A."/>
            <person name="Culley D."/>
            <person name="Magnuson J.K."/>
            <person name="James T.Y."/>
            <person name="O'Malley M.A."/>
            <person name="Stajich J.E."/>
            <person name="Spatafora J.W."/>
            <person name="Visel A."/>
            <person name="Grigoriev I.V."/>
        </authorList>
    </citation>
    <scope>NUCLEOTIDE SEQUENCE [LARGE SCALE GENOMIC DNA]</scope>
    <source>
        <strain evidence="8">finn</strain>
    </source>
</reference>
<dbReference type="AlphaFoldDB" id="A0A1Y1UWT3"/>
<dbReference type="Pfam" id="PF13832">
    <property type="entry name" value="zf-HC5HC2H_2"/>
    <property type="match status" value="1"/>
</dbReference>
<dbReference type="Proteomes" id="UP000193719">
    <property type="component" value="Unassembled WGS sequence"/>
</dbReference>
<comment type="caution">
    <text evidence="7">The sequence shown here is derived from an EMBL/GenBank/DDBJ whole genome shotgun (WGS) entry which is preliminary data.</text>
</comment>
<feature type="domain" description="PHD-type" evidence="6">
    <location>
        <begin position="44"/>
        <end position="154"/>
    </location>
</feature>
<dbReference type="OrthoDB" id="336088at2759"/>
<name>A0A1Y1UWT3_9FUNG</name>
<reference evidence="7 8" key="1">
    <citation type="submission" date="2016-08" db="EMBL/GenBank/DDBJ databases">
        <title>Genomes of anaerobic fungi encode conserved fungal cellulosomes for biomass hydrolysis.</title>
        <authorList>
            <consortium name="DOE Joint Genome Institute"/>
            <person name="Haitjema C.H."/>
            <person name="Gilmore S.P."/>
            <person name="Henske J.K."/>
            <person name="Solomon K.V."/>
            <person name="De Groot R."/>
            <person name="Kuo A."/>
            <person name="Mondo S.J."/>
            <person name="Salamov A.A."/>
            <person name="Labutti K."/>
            <person name="Zhao Z."/>
            <person name="Chiniquy J."/>
            <person name="Barry K."/>
            <person name="Brewer H.M."/>
            <person name="Purvine S.O."/>
            <person name="Wright A.T."/>
            <person name="Boxma B."/>
            <person name="Van Alen T."/>
            <person name="Hackstein J.H."/>
            <person name="Baker S.E."/>
            <person name="Grigoriev I.V."/>
            <person name="O'Malley M.A."/>
        </authorList>
    </citation>
    <scope>NUCLEOTIDE SEQUENCE [LARGE SCALE GENOMIC DNA]</scope>
    <source>
        <strain evidence="8">finn</strain>
    </source>
</reference>
<protein>
    <recommendedName>
        <fullName evidence="6">PHD-type domain-containing protein</fullName>
    </recommendedName>
</protein>
<dbReference type="SUPFAM" id="SSF57903">
    <property type="entry name" value="FYVE/PHD zinc finger"/>
    <property type="match status" value="1"/>
</dbReference>
<feature type="compositionally biased region" description="Basic and acidic residues" evidence="5">
    <location>
        <begin position="195"/>
        <end position="205"/>
    </location>
</feature>
<keyword evidence="1" id="KW-0479">Metal-binding</keyword>
<dbReference type="PROSITE" id="PS51805">
    <property type="entry name" value="EPHD"/>
    <property type="match status" value="1"/>
</dbReference>
<evidence type="ECO:0000256" key="5">
    <source>
        <dbReference type="SAM" id="MobiDB-lite"/>
    </source>
</evidence>
<evidence type="ECO:0000313" key="7">
    <source>
        <dbReference type="EMBL" id="ORX42467.1"/>
    </source>
</evidence>
<dbReference type="EMBL" id="MCFH01000064">
    <property type="protein sequence ID" value="ORX42467.1"/>
    <property type="molecule type" value="Genomic_DNA"/>
</dbReference>
<accession>A0A1Y1UWT3</accession>
<feature type="compositionally biased region" description="Acidic residues" evidence="5">
    <location>
        <begin position="171"/>
        <end position="194"/>
    </location>
</feature>
<feature type="coiled-coil region" evidence="4">
    <location>
        <begin position="306"/>
        <end position="361"/>
    </location>
</feature>
<feature type="compositionally biased region" description="Polar residues" evidence="5">
    <location>
        <begin position="491"/>
        <end position="510"/>
    </location>
</feature>
<evidence type="ECO:0000256" key="4">
    <source>
        <dbReference type="SAM" id="Coils"/>
    </source>
</evidence>
<evidence type="ECO:0000256" key="1">
    <source>
        <dbReference type="ARBA" id="ARBA00022723"/>
    </source>
</evidence>
<evidence type="ECO:0000259" key="6">
    <source>
        <dbReference type="PROSITE" id="PS51805"/>
    </source>
</evidence>
<feature type="region of interest" description="Disordered" evidence="5">
    <location>
        <begin position="419"/>
        <end position="451"/>
    </location>
</feature>
<gene>
    <name evidence="7" type="ORF">BCR36DRAFT_362451</name>
</gene>
<dbReference type="GO" id="GO:0008270">
    <property type="term" value="F:zinc ion binding"/>
    <property type="evidence" value="ECO:0007669"/>
    <property type="project" value="UniProtKB-KW"/>
</dbReference>
<keyword evidence="8" id="KW-1185">Reference proteome</keyword>
<sequence>MSKEIDTSTKKDICVECGESYSVNENLQDKEVQNLCQKCTELSKMKCICCPLINKPCRKTDTGDFIHVLCAKINPFTKKITKDVIYMKPNRWPKNKVKCYVCNKLTGYIIKCSHLEKSNKCNRYFHVPCLIESGVIFESEDYSIDTKFFCKFHSSAKKDVRTKRKRNRIIDEDESYTEEDEESMEEEEEEENEENDKSWVESIKDDETEDTEGSDIGLGSLVERRERKKKSNILNKRQKIKTEKDKEDYIEKKEQEKSLNNYLNDYVMEQKQFINDLENFLQPYIKSKKPIVTEQKSLNNENISEIVKLEKKLKDCELLIEKTRIDYQMESKSNSQYHQIIDILNKEIKQFNNSYIRIKEAWFEILNSFELIPFCGLKPGQAFDIDYAEDVLYFIKNKLSQDKNQSQFCRNVINNTLNNGNNNSNNGINNNNNRNYNINNNNNNNYKNRNNININRNKNSKIYNFNSNTNSVNFNNNKNNDNNKLNKNNSIMISNRPNNKMNIATNKNEK</sequence>